<dbReference type="EMBL" id="CAUYUE010000003">
    <property type="protein sequence ID" value="CAK0757481.1"/>
    <property type="molecule type" value="Genomic_DNA"/>
</dbReference>
<evidence type="ECO:0000313" key="5">
    <source>
        <dbReference type="Proteomes" id="UP001314263"/>
    </source>
</evidence>
<feature type="compositionally biased region" description="Polar residues" evidence="1">
    <location>
        <begin position="627"/>
        <end position="640"/>
    </location>
</feature>
<evidence type="ECO:0000313" key="4">
    <source>
        <dbReference type="EMBL" id="CAK0757481.1"/>
    </source>
</evidence>
<feature type="compositionally biased region" description="Low complexity" evidence="1">
    <location>
        <begin position="810"/>
        <end position="836"/>
    </location>
</feature>
<feature type="region of interest" description="Disordered" evidence="1">
    <location>
        <begin position="382"/>
        <end position="402"/>
    </location>
</feature>
<accession>A0AAV1HW65</accession>
<evidence type="ECO:0000256" key="1">
    <source>
        <dbReference type="SAM" id="MobiDB-lite"/>
    </source>
</evidence>
<feature type="compositionally biased region" description="Polar residues" evidence="1">
    <location>
        <begin position="8"/>
        <end position="17"/>
    </location>
</feature>
<protein>
    <recommendedName>
        <fullName evidence="6">Polymerase nucleotidyl transferase domain-containing protein</fullName>
    </recommendedName>
</protein>
<dbReference type="InterPro" id="IPR054708">
    <property type="entry name" value="MTPAP-like_central"/>
</dbReference>
<evidence type="ECO:0000259" key="2">
    <source>
        <dbReference type="Pfam" id="PF22600"/>
    </source>
</evidence>
<dbReference type="InterPro" id="IPR043519">
    <property type="entry name" value="NT_sf"/>
</dbReference>
<feature type="compositionally biased region" description="Basic and acidic residues" evidence="1">
    <location>
        <begin position="1021"/>
        <end position="1030"/>
    </location>
</feature>
<comment type="caution">
    <text evidence="4">The sequence shown here is derived from an EMBL/GenBank/DDBJ whole genome shotgun (WGS) entry which is preliminary data.</text>
</comment>
<feature type="compositionally biased region" description="Low complexity" evidence="1">
    <location>
        <begin position="473"/>
        <end position="482"/>
    </location>
</feature>
<dbReference type="PANTHER" id="PTHR45979">
    <property type="entry name" value="PAP/OAS1 SUBSTRATE-BINDING DOMAIN SUPERFAMILY"/>
    <property type="match status" value="1"/>
</dbReference>
<gene>
    <name evidence="4" type="ORF">CVIRNUC_002543</name>
</gene>
<feature type="compositionally biased region" description="Low complexity" evidence="1">
    <location>
        <begin position="946"/>
        <end position="960"/>
    </location>
</feature>
<dbReference type="AlphaFoldDB" id="A0AAV1HW65"/>
<dbReference type="SUPFAM" id="SSF81301">
    <property type="entry name" value="Nucleotidyltransferase"/>
    <property type="match status" value="1"/>
</dbReference>
<organism evidence="4 5">
    <name type="scientific">Coccomyxa viridis</name>
    <dbReference type="NCBI Taxonomy" id="1274662"/>
    <lineage>
        <taxon>Eukaryota</taxon>
        <taxon>Viridiplantae</taxon>
        <taxon>Chlorophyta</taxon>
        <taxon>core chlorophytes</taxon>
        <taxon>Trebouxiophyceae</taxon>
        <taxon>Trebouxiophyceae incertae sedis</taxon>
        <taxon>Coccomyxaceae</taxon>
        <taxon>Coccomyxa</taxon>
    </lineage>
</organism>
<sequence>MALAAYGTRTSVPSQREQAAGKQTPLGIEERVNELIERIRPNKASDTRRQIVSDYVKGLIRRCFLPEEEVEAFMFGSVPLKTYLPDGDIDLAMFQETGTKLRDSWTTDLKDFLESKTAKAAPQYRIRDVQIINAEVKLLKCLVDNIVVDISFDMLGGISTVCFLESIDRFIRKEHLFKRSIILVKAWCYYESRLLGAHHSLLSTYALETMVLYIFNMYCKELSSPLKVLRKFLDVFSSFDWDNQALSLQGPIPLSAYDDPNEEPRAEVRGDVLLREEILGGLLNMYRPRKELAPVTKAFIRRFNIVDPLLPTNNLGKSINIASKYRIREALTHGSRVLASIFAKAGQEALDAVDAFFETTWGAQSPPASQPVDESPALQPAMLPASVPLGPPHHLGRQGSQDAHALAAHAAMGSYALAAAQNGGLHALNGAPGPQHLHTKSALHSRRNSSDEMESRHHLSRTYSGPLPDRPRSSASNASTSSDTQPNTPPYGASMSRRAGAEAWARFQQSRPGSMLGPQSAVPDANGTVMPVWHDSRLHKGHMEHASSNGAVMTPNGHIMSPYMPFHGPGTPYHMAMMASHAELLRYHNVSPAAGQYAGPPVSMANGHMYPPQQSMMYHMPYPGTAPSASHQHQNGTPASRSEPAKEKRSPVSSTAREAKEDLLAGDLELLSGHLEKAKRCHKHVTSAAVPSSAPAQQQPKPPAPLQAKQPPNGASLSQPAVSAASRPAASKASAEQRANASQPPVQQGQAVQQQQAPSQAGQVPSYKAAATNRLPPRSASIDSMGARRMHQQPLASAPAVLTAPLAALPASSQQAAVQSQQQSAAQELSATTPTSLPAPPAPINILRRPEAALRHQEAAEDPMSAQNLPPGPPLTPSSASTVRLGQHLASAESIEAASMPGSSRGSAARSLQAVSRSEMGSPAPSQPASVTPPLGSRTPADAVRQGAQGDSSSSGDMQQPPRPPALQPMGHYQSAVLGLGRPHPKSPQPAPAPAPQPAVVQARTRQAAGAPAAQQSSQARDQHAARPDEAAQLPRVPAAEQKPSPAQTSKAKPAAAQVFTLTDGDFPTLGVAGSTDRRRSSKGDASPASSSAAAAPKVPEPRLPLPASPSPAAVPRWGPAAKTDQAAAQSPGSSSAVNSVDRPDAKAAIQLLPTLPDRAAVSRSEGSSPTAAAGQKGSAWTGRISHAVLTGPAKVPQSHASPSGRSSVPSRPSSAQGSSQSARG</sequence>
<keyword evidence="5" id="KW-1185">Reference proteome</keyword>
<dbReference type="SUPFAM" id="SSF81631">
    <property type="entry name" value="PAP/OAS1 substrate-binding domain"/>
    <property type="match status" value="1"/>
</dbReference>
<feature type="region of interest" description="Disordered" evidence="1">
    <location>
        <begin position="682"/>
        <end position="796"/>
    </location>
</feature>
<feature type="compositionally biased region" description="Low complexity" evidence="1">
    <location>
        <begin position="706"/>
        <end position="734"/>
    </location>
</feature>
<feature type="compositionally biased region" description="Low complexity" evidence="1">
    <location>
        <begin position="1126"/>
        <end position="1137"/>
    </location>
</feature>
<feature type="region of interest" description="Disordered" evidence="1">
    <location>
        <begin position="427"/>
        <end position="529"/>
    </location>
</feature>
<dbReference type="Gene3D" id="3.30.460.10">
    <property type="entry name" value="Beta Polymerase, domain 2"/>
    <property type="match status" value="1"/>
</dbReference>
<name>A0AAV1HW65_9CHLO</name>
<feature type="compositionally biased region" description="Low complexity" evidence="1">
    <location>
        <begin position="1086"/>
        <end position="1097"/>
    </location>
</feature>
<dbReference type="Pfam" id="PF26180">
    <property type="entry name" value="PAP-OAS1"/>
    <property type="match status" value="1"/>
</dbReference>
<feature type="compositionally biased region" description="Low complexity" evidence="1">
    <location>
        <begin position="687"/>
        <end position="699"/>
    </location>
</feature>
<evidence type="ECO:0008006" key="6">
    <source>
        <dbReference type="Google" id="ProtNLM"/>
    </source>
</evidence>
<reference evidence="4 5" key="1">
    <citation type="submission" date="2023-10" db="EMBL/GenBank/DDBJ databases">
        <authorList>
            <person name="Maclean D."/>
            <person name="Macfadyen A."/>
        </authorList>
    </citation>
    <scope>NUCLEOTIDE SEQUENCE [LARGE SCALE GENOMIC DNA]</scope>
</reference>
<feature type="domain" description="Poly(A) RNA polymerase mitochondrial-like central palm" evidence="2">
    <location>
        <begin position="28"/>
        <end position="159"/>
    </location>
</feature>
<proteinExistence type="predicted"/>
<dbReference type="InterPro" id="IPR058921">
    <property type="entry name" value="PAP/OAS1-rel"/>
</dbReference>
<feature type="region of interest" description="Disordered" evidence="1">
    <location>
        <begin position="1"/>
        <end position="24"/>
    </location>
</feature>
<dbReference type="Proteomes" id="UP001314263">
    <property type="component" value="Unassembled WGS sequence"/>
</dbReference>
<feature type="compositionally biased region" description="Basic and acidic residues" evidence="1">
    <location>
        <begin position="848"/>
        <end position="859"/>
    </location>
</feature>
<dbReference type="PANTHER" id="PTHR45979:SF30">
    <property type="entry name" value="NUCLEOTIDYLTRANSFERASE"/>
    <property type="match status" value="1"/>
</dbReference>
<evidence type="ECO:0000259" key="3">
    <source>
        <dbReference type="Pfam" id="PF26180"/>
    </source>
</evidence>
<feature type="compositionally biased region" description="Pro residues" evidence="1">
    <location>
        <begin position="986"/>
        <end position="997"/>
    </location>
</feature>
<feature type="compositionally biased region" description="Basic residues" evidence="1">
    <location>
        <begin position="437"/>
        <end position="447"/>
    </location>
</feature>
<dbReference type="InterPro" id="IPR058920">
    <property type="entry name" value="PAP-OAS1-bd-rel"/>
</dbReference>
<dbReference type="Gene3D" id="1.10.1410.10">
    <property type="match status" value="1"/>
</dbReference>
<feature type="domain" description="PAP/OAS1 substrate-binding-related" evidence="3">
    <location>
        <begin position="171"/>
        <end position="361"/>
    </location>
</feature>
<feature type="compositionally biased region" description="Low complexity" evidence="1">
    <location>
        <begin position="741"/>
        <end position="766"/>
    </location>
</feature>
<feature type="compositionally biased region" description="Low complexity" evidence="1">
    <location>
        <begin position="1201"/>
        <end position="1225"/>
    </location>
</feature>
<feature type="compositionally biased region" description="Low complexity" evidence="1">
    <location>
        <begin position="998"/>
        <end position="1020"/>
    </location>
</feature>
<dbReference type="Pfam" id="PF22600">
    <property type="entry name" value="MTPAP-like_central"/>
    <property type="match status" value="1"/>
</dbReference>
<feature type="region of interest" description="Disordered" evidence="1">
    <location>
        <begin position="810"/>
        <end position="1225"/>
    </location>
</feature>
<feature type="region of interest" description="Disordered" evidence="1">
    <location>
        <begin position="620"/>
        <end position="658"/>
    </location>
</feature>
<feature type="compositionally biased region" description="Basic and acidic residues" evidence="1">
    <location>
        <begin position="448"/>
        <end position="457"/>
    </location>
</feature>